<reference evidence="2" key="1">
    <citation type="submission" date="2023-06" db="EMBL/GenBank/DDBJ databases">
        <title>Black Yeasts Isolated from many extreme environments.</title>
        <authorList>
            <person name="Coleine C."/>
            <person name="Stajich J.E."/>
            <person name="Selbmann L."/>
        </authorList>
    </citation>
    <scope>NUCLEOTIDE SEQUENCE</scope>
    <source>
        <strain evidence="2">CCFEE 5200</strain>
    </source>
</reference>
<feature type="region of interest" description="Disordered" evidence="1">
    <location>
        <begin position="122"/>
        <end position="149"/>
    </location>
</feature>
<dbReference type="SUPFAM" id="SSF57850">
    <property type="entry name" value="RING/U-box"/>
    <property type="match status" value="1"/>
</dbReference>
<comment type="caution">
    <text evidence="2">The sequence shown here is derived from an EMBL/GenBank/DDBJ whole genome shotgun (WGS) entry which is preliminary data.</text>
</comment>
<sequence>MSETASIFDFHHITTIHYPSLRDLHNSTEELALATPVDCTERYDPNLPLVADTAVRRNAGRMNDAETSFYSLTPAVSNPSTRRASDDLAADERLLYDMQRAISGVGGTELFVVTFDVPRPARIEGDKHADDNHTGSRLGERRGDGDHASLESHSREAMIRMNRQTTLPPVKQESGDYLAEIGSGEYTMTTAAFDAMESDALWLENMRDLIHGRSDRAVKHVALQLERQERENPPVAWKAARQPLYFCIEVLEISRPVDAEALACKPDVEDRYCSICREDYGPKAEPLALHNSSHLVCEPCLVTWCLKQGPGVRCPHVVLRTWFNFGAKGKTYAYDDRYNEWENYTRSIADLDEHLAKNNSTWITIHRDAALSIWDDIVTHDLLETPSSTPYHLQPARSIHYAFLRSSIESSLNTRTGLHYPTSTAYEILLAEFRRRLSLECVRTGEMLGSTRRQRRVTLQEPGGVGIVNGPSGFWEYGLAPGFMEFAKRTLSRTLQFLSLRVCHCSERGEGGFHLHGLRK</sequence>
<accession>A0AAN6QN06</accession>
<protein>
    <recommendedName>
        <fullName evidence="4">RING-type domain-containing protein</fullName>
    </recommendedName>
</protein>
<dbReference type="EMBL" id="JAUJLE010000156">
    <property type="protein sequence ID" value="KAK0974147.1"/>
    <property type="molecule type" value="Genomic_DNA"/>
</dbReference>
<organism evidence="2 3">
    <name type="scientific">Friedmanniomyces endolithicus</name>
    <dbReference type="NCBI Taxonomy" id="329885"/>
    <lineage>
        <taxon>Eukaryota</taxon>
        <taxon>Fungi</taxon>
        <taxon>Dikarya</taxon>
        <taxon>Ascomycota</taxon>
        <taxon>Pezizomycotina</taxon>
        <taxon>Dothideomycetes</taxon>
        <taxon>Dothideomycetidae</taxon>
        <taxon>Mycosphaerellales</taxon>
        <taxon>Teratosphaeriaceae</taxon>
        <taxon>Friedmanniomyces</taxon>
    </lineage>
</organism>
<dbReference type="InterPro" id="IPR013083">
    <property type="entry name" value="Znf_RING/FYVE/PHD"/>
</dbReference>
<dbReference type="AlphaFoldDB" id="A0AAN6QN06"/>
<keyword evidence="3" id="KW-1185">Reference proteome</keyword>
<dbReference type="Proteomes" id="UP001175353">
    <property type="component" value="Unassembled WGS sequence"/>
</dbReference>
<dbReference type="Gene3D" id="3.30.40.10">
    <property type="entry name" value="Zinc/RING finger domain, C3HC4 (zinc finger)"/>
    <property type="match status" value="1"/>
</dbReference>
<gene>
    <name evidence="2" type="ORF">LTR91_014504</name>
</gene>
<evidence type="ECO:0000256" key="1">
    <source>
        <dbReference type="SAM" id="MobiDB-lite"/>
    </source>
</evidence>
<evidence type="ECO:0000313" key="3">
    <source>
        <dbReference type="Proteomes" id="UP001175353"/>
    </source>
</evidence>
<name>A0AAN6QN06_9PEZI</name>
<evidence type="ECO:0008006" key="4">
    <source>
        <dbReference type="Google" id="ProtNLM"/>
    </source>
</evidence>
<proteinExistence type="predicted"/>
<evidence type="ECO:0000313" key="2">
    <source>
        <dbReference type="EMBL" id="KAK0974147.1"/>
    </source>
</evidence>